<dbReference type="AlphaFoldDB" id="A0A8H3GCA8"/>
<proteinExistence type="predicted"/>
<feature type="region of interest" description="Disordered" evidence="1">
    <location>
        <begin position="508"/>
        <end position="535"/>
    </location>
</feature>
<feature type="compositionally biased region" description="Polar residues" evidence="1">
    <location>
        <begin position="520"/>
        <end position="535"/>
    </location>
</feature>
<reference evidence="2" key="1">
    <citation type="submission" date="2021-01" db="EMBL/GenBank/DDBJ databases">
        <authorList>
            <person name="Kaushik A."/>
        </authorList>
    </citation>
    <scope>NUCLEOTIDE SEQUENCE</scope>
    <source>
        <strain evidence="2">AG6-10EEA</strain>
    </source>
</reference>
<protein>
    <submittedName>
        <fullName evidence="2">Uncharacterized protein</fullName>
    </submittedName>
</protein>
<feature type="region of interest" description="Disordered" evidence="1">
    <location>
        <begin position="1"/>
        <end position="55"/>
    </location>
</feature>
<gene>
    <name evidence="2" type="ORF">RDB_LOCUS39242</name>
</gene>
<name>A0A8H3GCA8_9AGAM</name>
<sequence length="827" mass="92972">MSYPLPNSGAPEELGWPQGSPNPNPHYPPETSGGRGHHGASEESHSSSEVSGIHSNSDDLLSAIPNLFRLLDLVDEPGFSGIVEKIVIDQHSLRRLLNTVQPGSYESVSKINFRALDEVANSVLFYYAHSMLVAQLSIKPVGVYGTRSEIIKFLRQAHYLDTNSTTLLSQTNSPDNSSPVLRSGLYLALDPSHQDQGTSNAAYIIYWPEETTWDDQAASLSVRQNRVLFMRYLSKLADQTISLVSSSQARAFVWETSAQHPGTPGDQQDDNGARFLEFEVTEFLEQDENVVARSGFTAVVESRLLPQGHDRENSQIRLVPGENKTALLVARNETEQTEVKRFEDNISPMYLKKMIESKDCPLQLGNLSPIHLEALAAHGLRNQHRNVFAKHDARVRELNAERSRMEGADKKHIEERALRDRPKIREEIQHLVRITYDKLYPSLKLGSDASHTPEVTALLYQNYPGLSRVADEVVKKHKPDVVSFQSLKGKWGLVKEYLEGNSSLSDAEHEGSIQDIMDGSNPQADAEPQSQPLSGRFNSLRWSKSSYVPKAGKCPDGTFTMCIQTGSIHARSTTIRFPDPEFVSQLQRMVKAYPALSGFMRKTYAALGRNLEALEEKVIAGQLDRVVSMERQRQNTAASGARDHGYREGLRREFEGVLQELREAMASSARRMRHVDWIRSTQAGQSHGYHSSANAQYRWGGRITSLRPAQNRHSIYPLELTEQDRHLCHADVAHVPQPKVDTRHKFEFTLLRGRSVEFMQLIRDKCLVAVSERGKTRIFIEDNVTIHHAVNTTHGKVSLNHDSLGGSQCKFAFDQLNEIFKFSTRRT</sequence>
<evidence type="ECO:0000313" key="2">
    <source>
        <dbReference type="EMBL" id="CAE6443309.1"/>
    </source>
</evidence>
<evidence type="ECO:0000256" key="1">
    <source>
        <dbReference type="SAM" id="MobiDB-lite"/>
    </source>
</evidence>
<accession>A0A8H3GCA8</accession>
<dbReference type="EMBL" id="CAJMXA010000796">
    <property type="protein sequence ID" value="CAE6443309.1"/>
    <property type="molecule type" value="Genomic_DNA"/>
</dbReference>
<organism evidence="2 3">
    <name type="scientific">Rhizoctonia solani</name>
    <dbReference type="NCBI Taxonomy" id="456999"/>
    <lineage>
        <taxon>Eukaryota</taxon>
        <taxon>Fungi</taxon>
        <taxon>Dikarya</taxon>
        <taxon>Basidiomycota</taxon>
        <taxon>Agaricomycotina</taxon>
        <taxon>Agaricomycetes</taxon>
        <taxon>Cantharellales</taxon>
        <taxon>Ceratobasidiaceae</taxon>
        <taxon>Rhizoctonia</taxon>
    </lineage>
</organism>
<dbReference type="Proteomes" id="UP000663853">
    <property type="component" value="Unassembled WGS sequence"/>
</dbReference>
<evidence type="ECO:0000313" key="3">
    <source>
        <dbReference type="Proteomes" id="UP000663853"/>
    </source>
</evidence>
<comment type="caution">
    <text evidence="2">The sequence shown here is derived from an EMBL/GenBank/DDBJ whole genome shotgun (WGS) entry which is preliminary data.</text>
</comment>